<accession>A0A1B6I1M3</accession>
<evidence type="ECO:0000313" key="2">
    <source>
        <dbReference type="EMBL" id="JAS80851.1"/>
    </source>
</evidence>
<reference evidence="2" key="1">
    <citation type="submission" date="2015-11" db="EMBL/GenBank/DDBJ databases">
        <title>De novo transcriptome assembly of four potential Pierce s Disease insect vectors from Arizona vineyards.</title>
        <authorList>
            <person name="Tassone E.E."/>
        </authorList>
    </citation>
    <scope>NUCLEOTIDE SEQUENCE</scope>
</reference>
<organism evidence="2">
    <name type="scientific">Homalodisca liturata</name>
    <dbReference type="NCBI Taxonomy" id="320908"/>
    <lineage>
        <taxon>Eukaryota</taxon>
        <taxon>Metazoa</taxon>
        <taxon>Ecdysozoa</taxon>
        <taxon>Arthropoda</taxon>
        <taxon>Hexapoda</taxon>
        <taxon>Insecta</taxon>
        <taxon>Pterygota</taxon>
        <taxon>Neoptera</taxon>
        <taxon>Paraneoptera</taxon>
        <taxon>Hemiptera</taxon>
        <taxon>Auchenorrhyncha</taxon>
        <taxon>Membracoidea</taxon>
        <taxon>Cicadellidae</taxon>
        <taxon>Cicadellinae</taxon>
        <taxon>Proconiini</taxon>
        <taxon>Homalodisca</taxon>
    </lineage>
</organism>
<protein>
    <submittedName>
        <fullName evidence="2">Uncharacterized protein</fullName>
    </submittedName>
</protein>
<evidence type="ECO:0000256" key="1">
    <source>
        <dbReference type="SAM" id="MobiDB-lite"/>
    </source>
</evidence>
<name>A0A1B6I1M3_9HEMI</name>
<gene>
    <name evidence="2" type="ORF">g.6210</name>
</gene>
<dbReference type="EMBL" id="GECU01026855">
    <property type="protein sequence ID" value="JAS80851.1"/>
    <property type="molecule type" value="Transcribed_RNA"/>
</dbReference>
<sequence>WVCPLHTQHSKSASNPNATCPSGPSFAHFVTYPKNHCSHRSGNGSIQSLSSPYTKYAKLYILINSQQTPVGLRCSRGTETQTKSPTLHNSATKHSRTHA</sequence>
<feature type="non-terminal residue" evidence="2">
    <location>
        <position position="1"/>
    </location>
</feature>
<dbReference type="AlphaFoldDB" id="A0A1B6I1M3"/>
<feature type="compositionally biased region" description="Polar residues" evidence="1">
    <location>
        <begin position="77"/>
        <end position="90"/>
    </location>
</feature>
<feature type="region of interest" description="Disordered" evidence="1">
    <location>
        <begin position="71"/>
        <end position="99"/>
    </location>
</feature>
<proteinExistence type="predicted"/>
<feature type="non-terminal residue" evidence="2">
    <location>
        <position position="99"/>
    </location>
</feature>